<sequence>MLIETMRALAQLETPWPCELIVVVDGSTDGSAEAVRAVPAPFPVRVLEQDNQGAAAARNHGAGEAHGEVLLFLDDDMVADPRLLVEHDAVHRQGADAVIGHIPLHPDSPRTLLSSGVEHWARDRHERLVRTRGQLSLGDLLTGQLSVRRDVFERAAGFDDTFNAQGEFGAEDTDFLHRLLRSGAAVRYAPGAVTYQRYVVTPEQNLRQWRQGGRADAVLVRKHPDLLPEILAAHRAGTPSGRLLSRWAHLVPSRLGRAVARPVVARAASVADGRVTGWAYTRLRDACYWRGVHEGGGVDLADRAPVVLAYHAVEKVDDPVVGEWCVTPEQLEQHVEALTAAGFTFVGLRDVLDRSRGRAPLPPRSVLLTFDDAYTSLLDGALPVTAPRGIPAAVFVVSGQLGGSNRWDAERGAVELPLLDVDQLRRLVEEGWSLGVHSATHAHLTQQDAAGLDRELVQSLADLRATGLPIEPVLAYPFGEHDVRVRSATRRAGYVAAFALEGPRHPRTRRGRYAWPRIEVRRSTSPQALVATVLRPPRAPLAELERDARGIARRALETVRSRIRH</sequence>
<protein>
    <submittedName>
        <fullName evidence="4">Polysaccharide deacetylase family protein</fullName>
    </submittedName>
</protein>
<gene>
    <name evidence="4" type="ORF">GCU54_08045</name>
</gene>
<dbReference type="EMBL" id="JAAGWE010000012">
    <property type="protein sequence ID" value="NEM05973.1"/>
    <property type="molecule type" value="Genomic_DNA"/>
</dbReference>
<dbReference type="Gene3D" id="3.20.20.370">
    <property type="entry name" value="Glycoside hydrolase/deacetylase"/>
    <property type="match status" value="1"/>
</dbReference>
<dbReference type="SUPFAM" id="SSF53448">
    <property type="entry name" value="Nucleotide-diphospho-sugar transferases"/>
    <property type="match status" value="1"/>
</dbReference>
<dbReference type="Gene3D" id="3.90.550.10">
    <property type="entry name" value="Spore Coat Polysaccharide Biosynthesis Protein SpsA, Chain A"/>
    <property type="match status" value="1"/>
</dbReference>
<feature type="domain" description="NodB homology" evidence="3">
    <location>
        <begin position="364"/>
        <end position="565"/>
    </location>
</feature>
<dbReference type="Pfam" id="PF00535">
    <property type="entry name" value="Glycos_transf_2"/>
    <property type="match status" value="1"/>
</dbReference>
<dbReference type="InterPro" id="IPR001173">
    <property type="entry name" value="Glyco_trans_2-like"/>
</dbReference>
<comment type="caution">
    <text evidence="4">The sequence shown here is derived from an EMBL/GenBank/DDBJ whole genome shotgun (WGS) entry which is preliminary data.</text>
</comment>
<dbReference type="AlphaFoldDB" id="A0A6P0GFC2"/>
<evidence type="ECO:0000256" key="1">
    <source>
        <dbReference type="ARBA" id="ARBA00004613"/>
    </source>
</evidence>
<evidence type="ECO:0000313" key="4">
    <source>
        <dbReference type="EMBL" id="NEM05973.1"/>
    </source>
</evidence>
<dbReference type="Proteomes" id="UP000471126">
    <property type="component" value="Unassembled WGS sequence"/>
</dbReference>
<evidence type="ECO:0000256" key="2">
    <source>
        <dbReference type="ARBA" id="ARBA00022729"/>
    </source>
</evidence>
<keyword evidence="2" id="KW-0732">Signal</keyword>
<evidence type="ECO:0000259" key="3">
    <source>
        <dbReference type="PROSITE" id="PS51677"/>
    </source>
</evidence>
<comment type="subcellular location">
    <subcellularLocation>
        <location evidence="1">Secreted</location>
    </subcellularLocation>
</comment>
<proteinExistence type="predicted"/>
<accession>A0A6P0GFC2</accession>
<dbReference type="GO" id="GO:0005975">
    <property type="term" value="P:carbohydrate metabolic process"/>
    <property type="evidence" value="ECO:0007669"/>
    <property type="project" value="InterPro"/>
</dbReference>
<dbReference type="InterPro" id="IPR002509">
    <property type="entry name" value="NODB_dom"/>
</dbReference>
<dbReference type="InterPro" id="IPR051398">
    <property type="entry name" value="Polysacch_Deacetylase"/>
</dbReference>
<dbReference type="GO" id="GO:0016810">
    <property type="term" value="F:hydrolase activity, acting on carbon-nitrogen (but not peptide) bonds"/>
    <property type="evidence" value="ECO:0007669"/>
    <property type="project" value="InterPro"/>
</dbReference>
<dbReference type="PANTHER" id="PTHR34216">
    <property type="match status" value="1"/>
</dbReference>
<dbReference type="Pfam" id="PF01522">
    <property type="entry name" value="Polysacc_deac_1"/>
    <property type="match status" value="1"/>
</dbReference>
<organism evidence="4 5">
    <name type="scientific">Geodermatophilus normandii</name>
    <dbReference type="NCBI Taxonomy" id="1137989"/>
    <lineage>
        <taxon>Bacteria</taxon>
        <taxon>Bacillati</taxon>
        <taxon>Actinomycetota</taxon>
        <taxon>Actinomycetes</taxon>
        <taxon>Geodermatophilales</taxon>
        <taxon>Geodermatophilaceae</taxon>
        <taxon>Geodermatophilus</taxon>
    </lineage>
</organism>
<evidence type="ECO:0000313" key="5">
    <source>
        <dbReference type="Proteomes" id="UP000471126"/>
    </source>
</evidence>
<reference evidence="4 5" key="1">
    <citation type="submission" date="2019-12" db="EMBL/GenBank/DDBJ databases">
        <title>WGS of CPCC 203550 I12A-02606.</title>
        <authorList>
            <person name="Jiang Z."/>
        </authorList>
    </citation>
    <scope>NUCLEOTIDE SEQUENCE [LARGE SCALE GENOMIC DNA]</scope>
    <source>
        <strain evidence="4 5">I12A-02606</strain>
    </source>
</reference>
<dbReference type="InterPro" id="IPR029044">
    <property type="entry name" value="Nucleotide-diphossugar_trans"/>
</dbReference>
<dbReference type="InterPro" id="IPR011330">
    <property type="entry name" value="Glyco_hydro/deAcase_b/a-brl"/>
</dbReference>
<dbReference type="PANTHER" id="PTHR34216:SF3">
    <property type="entry name" value="POLY-BETA-1,6-N-ACETYL-D-GLUCOSAMINE N-DEACETYLASE"/>
    <property type="match status" value="1"/>
</dbReference>
<dbReference type="SUPFAM" id="SSF88713">
    <property type="entry name" value="Glycoside hydrolase/deacetylase"/>
    <property type="match status" value="1"/>
</dbReference>
<dbReference type="CDD" id="cd10918">
    <property type="entry name" value="CE4_NodB_like_5s_6s"/>
    <property type="match status" value="1"/>
</dbReference>
<dbReference type="GO" id="GO:0005576">
    <property type="term" value="C:extracellular region"/>
    <property type="evidence" value="ECO:0007669"/>
    <property type="project" value="UniProtKB-SubCell"/>
</dbReference>
<dbReference type="PROSITE" id="PS51677">
    <property type="entry name" value="NODB"/>
    <property type="match status" value="1"/>
</dbReference>
<name>A0A6P0GFC2_9ACTN</name>